<evidence type="ECO:0000313" key="12">
    <source>
        <dbReference type="Proteomes" id="UP000006201"/>
    </source>
</evidence>
<comment type="subcellular location">
    <subcellularLocation>
        <location evidence="1">Cell inner membrane</location>
    </subcellularLocation>
</comment>
<evidence type="ECO:0000256" key="4">
    <source>
        <dbReference type="ARBA" id="ARBA00022448"/>
    </source>
</evidence>
<keyword evidence="9" id="KW-0472">Membrane</keyword>
<dbReference type="OrthoDB" id="6118198at2"/>
<evidence type="ECO:0000256" key="2">
    <source>
        <dbReference type="ARBA" id="ARBA00007208"/>
    </source>
</evidence>
<keyword evidence="12" id="KW-1185">Reference proteome</keyword>
<evidence type="ECO:0000256" key="3">
    <source>
        <dbReference type="ARBA" id="ARBA00021563"/>
    </source>
</evidence>
<evidence type="ECO:0000313" key="11">
    <source>
        <dbReference type="EMBL" id="EAR26806.1"/>
    </source>
</evidence>
<comment type="caution">
    <text evidence="11">The sequence shown here is derived from an EMBL/GenBank/DDBJ whole genome shotgun (WGS) entry which is preliminary data.</text>
</comment>
<dbReference type="HOGENOM" id="CLU_092754_1_0_6"/>
<keyword evidence="4" id="KW-0813">Transport</keyword>
<accession>A4CES7</accession>
<gene>
    <name evidence="11" type="ORF">PTD2_16716</name>
</gene>
<evidence type="ECO:0000256" key="8">
    <source>
        <dbReference type="ARBA" id="ARBA00022927"/>
    </source>
</evidence>
<dbReference type="EMBL" id="AAOH01000009">
    <property type="protein sequence ID" value="EAR26806.1"/>
    <property type="molecule type" value="Genomic_DNA"/>
</dbReference>
<dbReference type="GO" id="GO:0015628">
    <property type="term" value="P:protein secretion by the type II secretion system"/>
    <property type="evidence" value="ECO:0007669"/>
    <property type="project" value="InterPro"/>
</dbReference>
<evidence type="ECO:0000256" key="6">
    <source>
        <dbReference type="ARBA" id="ARBA00022519"/>
    </source>
</evidence>
<protein>
    <recommendedName>
        <fullName evidence="3">Type II secretion system protein N</fullName>
    </recommendedName>
    <alternativeName>
        <fullName evidence="10">General secretion pathway protein N</fullName>
    </alternativeName>
</protein>
<evidence type="ECO:0000256" key="5">
    <source>
        <dbReference type="ARBA" id="ARBA00022475"/>
    </source>
</evidence>
<keyword evidence="5" id="KW-1003">Cell membrane</keyword>
<keyword evidence="8" id="KW-0653">Protein transport</keyword>
<evidence type="ECO:0000256" key="10">
    <source>
        <dbReference type="ARBA" id="ARBA00030772"/>
    </source>
</evidence>
<comment type="similarity">
    <text evidence="2">Belongs to the GSP N family.</text>
</comment>
<organism evidence="11 12">
    <name type="scientific">Pseudoalteromonas tunicata D2</name>
    <dbReference type="NCBI Taxonomy" id="87626"/>
    <lineage>
        <taxon>Bacteria</taxon>
        <taxon>Pseudomonadati</taxon>
        <taxon>Pseudomonadota</taxon>
        <taxon>Gammaproteobacteria</taxon>
        <taxon>Alteromonadales</taxon>
        <taxon>Pseudoalteromonadaceae</taxon>
        <taxon>Pseudoalteromonas</taxon>
    </lineage>
</organism>
<dbReference type="STRING" id="87626.PTD2_16716"/>
<dbReference type="Pfam" id="PF01203">
    <property type="entry name" value="T2SSN"/>
    <property type="match status" value="1"/>
</dbReference>
<evidence type="ECO:0000256" key="9">
    <source>
        <dbReference type="ARBA" id="ARBA00023136"/>
    </source>
</evidence>
<dbReference type="Proteomes" id="UP000006201">
    <property type="component" value="Unassembled WGS sequence"/>
</dbReference>
<name>A4CES7_9GAMM</name>
<dbReference type="GO" id="GO:0005886">
    <property type="term" value="C:plasma membrane"/>
    <property type="evidence" value="ECO:0007669"/>
    <property type="project" value="UniProtKB-SubCell"/>
</dbReference>
<proteinExistence type="inferred from homology"/>
<reference evidence="11 12" key="1">
    <citation type="submission" date="2006-02" db="EMBL/GenBank/DDBJ databases">
        <authorList>
            <person name="Moran M.A."/>
            <person name="Kjelleberg S."/>
            <person name="Egan S."/>
            <person name="Saunders N."/>
            <person name="Thomas T."/>
            <person name="Ferriera S."/>
            <person name="Johnson J."/>
            <person name="Kravitz S."/>
            <person name="Halpern A."/>
            <person name="Remington K."/>
            <person name="Beeson K."/>
            <person name="Tran B."/>
            <person name="Rogers Y.-H."/>
            <person name="Friedman R."/>
            <person name="Venter J.C."/>
        </authorList>
    </citation>
    <scope>NUCLEOTIDE SEQUENCE [LARGE SCALE GENOMIC DNA]</scope>
    <source>
        <strain evidence="11 12">D2</strain>
    </source>
</reference>
<dbReference type="RefSeq" id="WP_009840586.1">
    <property type="nucleotide sequence ID" value="NZ_CH959302.1"/>
</dbReference>
<dbReference type="GO" id="GO:0015627">
    <property type="term" value="C:type II protein secretion system complex"/>
    <property type="evidence" value="ECO:0007669"/>
    <property type="project" value="InterPro"/>
</dbReference>
<evidence type="ECO:0000256" key="7">
    <source>
        <dbReference type="ARBA" id="ARBA00022692"/>
    </source>
</evidence>
<keyword evidence="7" id="KW-0812">Transmembrane</keyword>
<keyword evidence="6" id="KW-0997">Cell inner membrane</keyword>
<dbReference type="eggNOG" id="ENOG5032RTB">
    <property type="taxonomic scope" value="Bacteria"/>
</dbReference>
<dbReference type="AlphaFoldDB" id="A4CES7"/>
<evidence type="ECO:0000256" key="1">
    <source>
        <dbReference type="ARBA" id="ARBA00004533"/>
    </source>
</evidence>
<sequence>MKKTAILTGLFLVCWVFFIICLMPAYVVGTLAKPYLPAQLKLGEITGSIWQGQIAQLAFEQTHIQKLAWDITPTSLLLGQLNAKVTFGQAKDVAQLSGKGVVGYGIFSGALTLNNTQVRLPLADMITALKLPLPVSVKGQLIADISQYQLGAPYCNTLAGDLLTKDVSVQGFSGWFTVESLIGELNCRDGAVTLNVEPDNELGLEIDASVQGPNQMKLAGFIKPAASMPKDVHNAVKFLGRPDEQGRYTLRF</sequence>
<dbReference type="InterPro" id="IPR022792">
    <property type="entry name" value="T2SS_protein-GspN"/>
</dbReference>